<protein>
    <submittedName>
        <fullName evidence="1">Uncharacterized protein</fullName>
    </submittedName>
</protein>
<gene>
    <name evidence="1" type="ORF">CWI36_2703p0010</name>
</gene>
<dbReference type="Proteomes" id="UP000291404">
    <property type="component" value="Unassembled WGS sequence"/>
</dbReference>
<keyword evidence="2" id="KW-1185">Reference proteome</keyword>
<dbReference type="VEuPathDB" id="MicrosporidiaDB:CWI36_2703p0010"/>
<comment type="caution">
    <text evidence="1">The sequence shown here is derived from an EMBL/GenBank/DDBJ whole genome shotgun (WGS) entry which is preliminary data.</text>
</comment>
<feature type="non-terminal residue" evidence="1">
    <location>
        <position position="87"/>
    </location>
</feature>
<dbReference type="EMBL" id="PITI01002703">
    <property type="protein sequence ID" value="TBT97798.1"/>
    <property type="molecule type" value="Genomic_DNA"/>
</dbReference>
<evidence type="ECO:0000313" key="2">
    <source>
        <dbReference type="Proteomes" id="UP000291404"/>
    </source>
</evidence>
<proteinExistence type="predicted"/>
<dbReference type="VEuPathDB" id="MicrosporidiaDB:CWI39_0360p0020"/>
<name>A0A4Q9KSR2_9MICR</name>
<dbReference type="AlphaFoldDB" id="A0A4Q9KSR2"/>
<sequence length="87" mass="10668">MNLWFILYVSETINSALRPIQKKELQIDFVYEILCKEAYRQYKEKVLGMHIVFEYNFLILEVIPNFVNECDLEVFDYLYREKLENTF</sequence>
<evidence type="ECO:0000313" key="1">
    <source>
        <dbReference type="EMBL" id="TBT97798.1"/>
    </source>
</evidence>
<accession>A0A4Q9KSR2</accession>
<organism evidence="1 2">
    <name type="scientific">Hamiltosporidium magnivora</name>
    <dbReference type="NCBI Taxonomy" id="148818"/>
    <lineage>
        <taxon>Eukaryota</taxon>
        <taxon>Fungi</taxon>
        <taxon>Fungi incertae sedis</taxon>
        <taxon>Microsporidia</taxon>
        <taxon>Dubosqiidae</taxon>
        <taxon>Hamiltosporidium</taxon>
    </lineage>
</organism>
<reference evidence="1 2" key="1">
    <citation type="submission" date="2017-12" db="EMBL/GenBank/DDBJ databases">
        <authorList>
            <person name="Pombert J.-F."/>
            <person name="Haag K.L."/>
            <person name="Ebert D."/>
        </authorList>
    </citation>
    <scope>NUCLEOTIDE SEQUENCE [LARGE SCALE GENOMIC DNA]</scope>
    <source>
        <strain evidence="1">BE-OM-2</strain>
    </source>
</reference>